<proteinExistence type="predicted"/>
<evidence type="ECO:0000256" key="1">
    <source>
        <dbReference type="SAM" id="Phobius"/>
    </source>
</evidence>
<keyword evidence="1" id="KW-0812">Transmembrane</keyword>
<organism evidence="2 3">
    <name type="scientific">Qipengyuania vulgaris</name>
    <dbReference type="NCBI Taxonomy" id="291985"/>
    <lineage>
        <taxon>Bacteria</taxon>
        <taxon>Pseudomonadati</taxon>
        <taxon>Pseudomonadota</taxon>
        <taxon>Alphaproteobacteria</taxon>
        <taxon>Sphingomonadales</taxon>
        <taxon>Erythrobacteraceae</taxon>
        <taxon>Qipengyuania</taxon>
    </lineage>
</organism>
<accession>A0A844XVB1</accession>
<sequence>MVFEIVKFTNPGETPDPPSYLAGGAIPTIIYGVVCVLFLQWFARGIIKRTRD</sequence>
<dbReference type="Proteomes" id="UP000448199">
    <property type="component" value="Unassembled WGS sequence"/>
</dbReference>
<dbReference type="EMBL" id="WTYC01000007">
    <property type="protein sequence ID" value="MXO49147.1"/>
    <property type="molecule type" value="Genomic_DNA"/>
</dbReference>
<keyword evidence="1" id="KW-1133">Transmembrane helix</keyword>
<keyword evidence="3" id="KW-1185">Reference proteome</keyword>
<dbReference type="AlphaFoldDB" id="A0A844XVB1"/>
<name>A0A844XVB1_9SPHN</name>
<comment type="caution">
    <text evidence="2">The sequence shown here is derived from an EMBL/GenBank/DDBJ whole genome shotgun (WGS) entry which is preliminary data.</text>
</comment>
<feature type="transmembrane region" description="Helical" evidence="1">
    <location>
        <begin position="20"/>
        <end position="43"/>
    </location>
</feature>
<protein>
    <submittedName>
        <fullName evidence="2">Uncharacterized protein</fullName>
    </submittedName>
</protein>
<evidence type="ECO:0000313" key="3">
    <source>
        <dbReference type="Proteomes" id="UP000448199"/>
    </source>
</evidence>
<reference evidence="2 3" key="1">
    <citation type="submission" date="2019-12" db="EMBL/GenBank/DDBJ databases">
        <title>Genomic-based taxomic classification of the family Erythrobacteraceae.</title>
        <authorList>
            <person name="Xu L."/>
        </authorList>
    </citation>
    <scope>NUCLEOTIDE SEQUENCE [LARGE SCALE GENOMIC DNA]</scope>
    <source>
        <strain evidence="2 3">DSM 17792</strain>
    </source>
</reference>
<evidence type="ECO:0000313" key="2">
    <source>
        <dbReference type="EMBL" id="MXO49147.1"/>
    </source>
</evidence>
<keyword evidence="1" id="KW-0472">Membrane</keyword>
<dbReference type="OrthoDB" id="7433268at2"/>
<gene>
    <name evidence="2" type="ORF">GRI69_12845</name>
</gene>